<dbReference type="AlphaFoldDB" id="A0AAW3ZR82"/>
<dbReference type="Proteomes" id="UP000613768">
    <property type="component" value="Unassembled WGS sequence"/>
</dbReference>
<keyword evidence="3" id="KW-1185">Reference proteome</keyword>
<organism evidence="2 3">
    <name type="scientific">Pseudomarimonas arenosa</name>
    <dbReference type="NCBI Taxonomy" id="2774145"/>
    <lineage>
        <taxon>Bacteria</taxon>
        <taxon>Pseudomonadati</taxon>
        <taxon>Pseudomonadota</taxon>
        <taxon>Gammaproteobacteria</taxon>
        <taxon>Lysobacterales</taxon>
        <taxon>Lysobacteraceae</taxon>
        <taxon>Pseudomarimonas</taxon>
    </lineage>
</organism>
<dbReference type="InterPro" id="IPR020843">
    <property type="entry name" value="ER"/>
</dbReference>
<dbReference type="PANTHER" id="PTHR11695:SF294">
    <property type="entry name" value="RETICULON-4-INTERACTING PROTEIN 1, MITOCHONDRIAL"/>
    <property type="match status" value="1"/>
</dbReference>
<reference evidence="2 3" key="1">
    <citation type="submission" date="2020-09" db="EMBL/GenBank/DDBJ databases">
        <title>Pseudoxanthomonas sp. CAU 1598 isolated from sand of Yaerae Beach.</title>
        <authorList>
            <person name="Kim W."/>
        </authorList>
    </citation>
    <scope>NUCLEOTIDE SEQUENCE [LARGE SCALE GENOMIC DNA]</scope>
    <source>
        <strain evidence="2 3">CAU 1598</strain>
    </source>
</reference>
<dbReference type="InterPro" id="IPR011032">
    <property type="entry name" value="GroES-like_sf"/>
</dbReference>
<name>A0AAW3ZR82_9GAMM</name>
<proteinExistence type="predicted"/>
<dbReference type="EMBL" id="JACYTR010000030">
    <property type="protein sequence ID" value="MBD8526766.1"/>
    <property type="molecule type" value="Genomic_DNA"/>
</dbReference>
<dbReference type="InterPro" id="IPR050700">
    <property type="entry name" value="YIM1/Zinc_Alcohol_DH_Fams"/>
</dbReference>
<feature type="domain" description="Enoyl reductase (ER)" evidence="1">
    <location>
        <begin position="13"/>
        <end position="331"/>
    </location>
</feature>
<evidence type="ECO:0000313" key="2">
    <source>
        <dbReference type="EMBL" id="MBD8526766.1"/>
    </source>
</evidence>
<dbReference type="Pfam" id="PF13602">
    <property type="entry name" value="ADH_zinc_N_2"/>
    <property type="match status" value="1"/>
</dbReference>
<dbReference type="GO" id="GO:0016491">
    <property type="term" value="F:oxidoreductase activity"/>
    <property type="evidence" value="ECO:0007669"/>
    <property type="project" value="InterPro"/>
</dbReference>
<comment type="caution">
    <text evidence="2">The sequence shown here is derived from an EMBL/GenBank/DDBJ whole genome shotgun (WGS) entry which is preliminary data.</text>
</comment>
<dbReference type="Pfam" id="PF08240">
    <property type="entry name" value="ADH_N"/>
    <property type="match status" value="1"/>
</dbReference>
<protein>
    <submittedName>
        <fullName evidence="2">NADP-dependent oxidoreductase</fullName>
    </submittedName>
</protein>
<dbReference type="CDD" id="cd05289">
    <property type="entry name" value="MDR_like_2"/>
    <property type="match status" value="1"/>
</dbReference>
<dbReference type="PANTHER" id="PTHR11695">
    <property type="entry name" value="ALCOHOL DEHYDROGENASE RELATED"/>
    <property type="match status" value="1"/>
</dbReference>
<gene>
    <name evidence="2" type="ORF">IFO71_13570</name>
</gene>
<accession>A0AAW3ZR82</accession>
<dbReference type="Gene3D" id="3.40.50.720">
    <property type="entry name" value="NAD(P)-binding Rossmann-like Domain"/>
    <property type="match status" value="1"/>
</dbReference>
<dbReference type="InterPro" id="IPR036291">
    <property type="entry name" value="NAD(P)-bd_dom_sf"/>
</dbReference>
<dbReference type="SMART" id="SM00829">
    <property type="entry name" value="PKS_ER"/>
    <property type="match status" value="1"/>
</dbReference>
<dbReference type="RefSeq" id="WP_192030187.1">
    <property type="nucleotide sequence ID" value="NZ_JACYTR010000030.1"/>
</dbReference>
<evidence type="ECO:0000259" key="1">
    <source>
        <dbReference type="SMART" id="SM00829"/>
    </source>
</evidence>
<dbReference type="SUPFAM" id="SSF51735">
    <property type="entry name" value="NAD(P)-binding Rossmann-fold domains"/>
    <property type="match status" value="1"/>
</dbReference>
<dbReference type="Gene3D" id="3.90.180.10">
    <property type="entry name" value="Medium-chain alcohol dehydrogenases, catalytic domain"/>
    <property type="match status" value="1"/>
</dbReference>
<evidence type="ECO:0000313" key="3">
    <source>
        <dbReference type="Proteomes" id="UP000613768"/>
    </source>
</evidence>
<sequence>MRAWLLDQYADPRRALRLAECPAPRLSEDELRIDIRASSINPIDYKMARGELRSVQKLRFPVCLGFDLAGVVLECGPAVSGFAVGDRVLARSDRQRLGAFAEQVCIPAAWVARLPEALPFAEAASLPLVGLTTLQGLSQRAAARRGESILIQAGTGGVGSFALQYAKAIGLHVTTTCSSRNQALARELGADEVICYDRQDYRATTQRFDLVYDLLGGEHTLASFDLLKAGGAVVSIAGPPDRQFAEQAGLRWWLKLLMPLVAGKVWKRAERSGYRYFRFLTEPNGEQLKEIISLVEQGRIKPQIDSRFRFEQLPQAMAEAMKGHARGKLVVERCAE</sequence>
<dbReference type="SUPFAM" id="SSF50129">
    <property type="entry name" value="GroES-like"/>
    <property type="match status" value="1"/>
</dbReference>
<dbReference type="InterPro" id="IPR013154">
    <property type="entry name" value="ADH-like_N"/>
</dbReference>